<dbReference type="CDD" id="cd22191">
    <property type="entry name" value="DPBB_RlpA_EXP_N-like"/>
    <property type="match status" value="1"/>
</dbReference>
<dbReference type="SUPFAM" id="SSF50685">
    <property type="entry name" value="Barwin-like endoglucanases"/>
    <property type="match status" value="1"/>
</dbReference>
<dbReference type="EMBL" id="KZ819326">
    <property type="protein sequence ID" value="PWN21030.1"/>
    <property type="molecule type" value="Genomic_DNA"/>
</dbReference>
<dbReference type="Gene3D" id="2.40.40.10">
    <property type="entry name" value="RlpA-like domain"/>
    <property type="match status" value="1"/>
</dbReference>
<proteinExistence type="predicted"/>
<accession>A0A316U722</accession>
<reference evidence="2 3" key="1">
    <citation type="journal article" date="2018" name="Mol. Biol. Evol.">
        <title>Broad Genomic Sampling Reveals a Smut Pathogenic Ancestry of the Fungal Clade Ustilaginomycotina.</title>
        <authorList>
            <person name="Kijpornyongpan T."/>
            <person name="Mondo S.J."/>
            <person name="Barry K."/>
            <person name="Sandor L."/>
            <person name="Lee J."/>
            <person name="Lipzen A."/>
            <person name="Pangilinan J."/>
            <person name="LaButti K."/>
            <person name="Hainaut M."/>
            <person name="Henrissat B."/>
            <person name="Grigoriev I.V."/>
            <person name="Spatafora J.W."/>
            <person name="Aime M.C."/>
        </authorList>
    </citation>
    <scope>NUCLEOTIDE SEQUENCE [LARGE SCALE GENOMIC DNA]</scope>
    <source>
        <strain evidence="2 3">MCA 4718</strain>
    </source>
</reference>
<feature type="region of interest" description="Disordered" evidence="1">
    <location>
        <begin position="1"/>
        <end position="29"/>
    </location>
</feature>
<dbReference type="Proteomes" id="UP000245942">
    <property type="component" value="Unassembled WGS sequence"/>
</dbReference>
<dbReference type="GeneID" id="37016651"/>
<gene>
    <name evidence="2" type="ORF">BCV69DRAFT_312300</name>
</gene>
<evidence type="ECO:0000313" key="2">
    <source>
        <dbReference type="EMBL" id="PWN21030.1"/>
    </source>
</evidence>
<sequence length="252" mass="26888">MVVGERDKNFPPCDALDGTPLSKDGSGKVTGTAHAWAPNYQGPNGVSSRGYFTKRNNKFVTTDPVFYTAPGTGSCGVKYTDQDVVACLKPGWVNSANKNGCNKWIEATIQVTGKRVTAQVVDSCGALAASDTTFDCGDLYLSLAAYSVLAGNDEKVIKAGRLPHPVQWSFIQEPCWACEQGLPGKQPDGSPDHCTSLDNRGEMRHGRKPTTKLVGAPKGTECKIKSPAESFNMQPFIDAANEKAAAQQSANQ</sequence>
<dbReference type="AlphaFoldDB" id="A0A316U722"/>
<protein>
    <recommendedName>
        <fullName evidence="4">RlpA-like protein double-psi beta-barrel domain-containing protein</fullName>
    </recommendedName>
</protein>
<name>A0A316U722_9BASI</name>
<evidence type="ECO:0000313" key="3">
    <source>
        <dbReference type="Proteomes" id="UP000245942"/>
    </source>
</evidence>
<dbReference type="OrthoDB" id="3361140at2759"/>
<feature type="region of interest" description="Disordered" evidence="1">
    <location>
        <begin position="182"/>
        <end position="219"/>
    </location>
</feature>
<organism evidence="2 3">
    <name type="scientific">Pseudomicrostroma glucosiphilum</name>
    <dbReference type="NCBI Taxonomy" id="1684307"/>
    <lineage>
        <taxon>Eukaryota</taxon>
        <taxon>Fungi</taxon>
        <taxon>Dikarya</taxon>
        <taxon>Basidiomycota</taxon>
        <taxon>Ustilaginomycotina</taxon>
        <taxon>Exobasidiomycetes</taxon>
        <taxon>Microstromatales</taxon>
        <taxon>Microstromatales incertae sedis</taxon>
        <taxon>Pseudomicrostroma</taxon>
    </lineage>
</organism>
<evidence type="ECO:0000256" key="1">
    <source>
        <dbReference type="SAM" id="MobiDB-lite"/>
    </source>
</evidence>
<dbReference type="InterPro" id="IPR036908">
    <property type="entry name" value="RlpA-like_sf"/>
</dbReference>
<dbReference type="RefSeq" id="XP_025348190.1">
    <property type="nucleotide sequence ID" value="XM_025494917.1"/>
</dbReference>
<evidence type="ECO:0008006" key="4">
    <source>
        <dbReference type="Google" id="ProtNLM"/>
    </source>
</evidence>
<keyword evidence="3" id="KW-1185">Reference proteome</keyword>